<dbReference type="Gene3D" id="3.60.15.10">
    <property type="entry name" value="Ribonuclease Z/Hydroxyacylglutathione hydrolase-like"/>
    <property type="match status" value="1"/>
</dbReference>
<dbReference type="SUPFAM" id="SSF56024">
    <property type="entry name" value="Phospholipase D/nuclease"/>
    <property type="match status" value="1"/>
</dbReference>
<dbReference type="InterPro" id="IPR050698">
    <property type="entry name" value="MBL"/>
</dbReference>
<dbReference type="InterPro" id="IPR022712">
    <property type="entry name" value="Beta_Casp"/>
</dbReference>
<dbReference type="InterPro" id="IPR025202">
    <property type="entry name" value="PLD-like_dom"/>
</dbReference>
<evidence type="ECO:0000256" key="1">
    <source>
        <dbReference type="ARBA" id="ARBA00022801"/>
    </source>
</evidence>
<name>A0A150JGB7_9EURY</name>
<accession>A0A150JGB7</accession>
<evidence type="ECO:0000313" key="5">
    <source>
        <dbReference type="Proteomes" id="UP000092420"/>
    </source>
</evidence>
<dbReference type="Gene3D" id="3.30.870.10">
    <property type="entry name" value="Endonuclease Chain A"/>
    <property type="match status" value="1"/>
</dbReference>
<dbReference type="SUPFAM" id="SSF56281">
    <property type="entry name" value="Metallo-hydrolase/oxidoreductase"/>
    <property type="match status" value="1"/>
</dbReference>
<proteinExistence type="predicted"/>
<dbReference type="Pfam" id="PF13091">
    <property type="entry name" value="PLDc_2"/>
    <property type="match status" value="1"/>
</dbReference>
<dbReference type="SMART" id="SM01027">
    <property type="entry name" value="Beta-Casp"/>
    <property type="match status" value="1"/>
</dbReference>
<dbReference type="PANTHER" id="PTHR11203">
    <property type="entry name" value="CLEAVAGE AND POLYADENYLATION SPECIFICITY FACTOR FAMILY MEMBER"/>
    <property type="match status" value="1"/>
</dbReference>
<evidence type="ECO:0000313" key="3">
    <source>
        <dbReference type="EMBL" id="KYC53908.1"/>
    </source>
</evidence>
<dbReference type="GO" id="GO:0016787">
    <property type="term" value="F:hydrolase activity"/>
    <property type="evidence" value="ECO:0007669"/>
    <property type="project" value="UniProtKB-KW"/>
</dbReference>
<organism evidence="4">
    <name type="scientific">Candidatus Methanofastidiosum methylothiophilum</name>
    <dbReference type="NCBI Taxonomy" id="1705564"/>
    <lineage>
        <taxon>Archaea</taxon>
        <taxon>Methanobacteriati</taxon>
        <taxon>Methanobacteriota</taxon>
        <taxon>Stenosarchaea group</taxon>
        <taxon>Candidatus Methanofastidiosia</taxon>
        <taxon>Candidatus Methanofastidiosales</taxon>
        <taxon>Candidatus Methanofastidiosaceae</taxon>
        <taxon>Candidatus Methanofastidiosum</taxon>
    </lineage>
</organism>
<evidence type="ECO:0000259" key="2">
    <source>
        <dbReference type="PROSITE" id="PS50035"/>
    </source>
</evidence>
<accession>A0A150JEW6</accession>
<evidence type="ECO:0000313" key="4">
    <source>
        <dbReference type="EMBL" id="KYC56269.1"/>
    </source>
</evidence>
<dbReference type="PATRIC" id="fig|1706435.3.peg.1444"/>
<dbReference type="EMBL" id="LNJE01000022">
    <property type="protein sequence ID" value="KYC56269.1"/>
    <property type="molecule type" value="Genomic_DNA"/>
</dbReference>
<dbReference type="InterPro" id="IPR036866">
    <property type="entry name" value="RibonucZ/Hydroxyglut_hydro"/>
</dbReference>
<dbReference type="Pfam" id="PF07521">
    <property type="entry name" value="RMMBL"/>
    <property type="match status" value="1"/>
</dbReference>
<dbReference type="Pfam" id="PF16661">
    <property type="entry name" value="Lactamase_B_6"/>
    <property type="match status" value="1"/>
</dbReference>
<dbReference type="GO" id="GO:0004521">
    <property type="term" value="F:RNA endonuclease activity"/>
    <property type="evidence" value="ECO:0007669"/>
    <property type="project" value="TreeGrafter"/>
</dbReference>
<sequence>MKIRWLGAAGEVGRSCVEVNIDGRIFILDCGVKISGDGTYPDFSDVNISAIEAVIISHAHLDHCGYAPYLYSVGYNGPIYFTRPTLDLALLIQKDYIKVQELQGEKPPYYQEDIRKELNHAVTLNYEEKIYINGDISLTFYDAGHILGAAQICLDTPYGRLLYTGDIGSDVKTMNPVKKGIPSVDFLILESTYGMKNDIHPPTKEREKELIQIIKETKKKKGNVLIPVFALGRGQDIMMILKEAKEKGLISQPIYVEGMLLRANDIYDNYPDWLNKSMFNLFKHESPFNSPMFREVWNRKKIIQSSEPIIVVTTAGMMSGGPVIDYFKHWAPNKNNSLILVGYQVEDTFGRQILDGLREFKDEEGDMKKINCRVEWVEFSAHSDHSQLVDYVSSLDEPPKKVFLNHGDPKKLDELWGSIDKITECIVADPLVYYQLDGVLEAEIESKKVIYEELPPLESPFEVIFTTPQDKIIKDRSINLIVKSQNELLIAGYLDDSIVSFIVDVAKKGTKVKAIFRHITRPGNKKAFKILKSGGVEARVNRECHARFIVSDDREAMVSSADLTRDSFYDHFEAGIVTSDKKTINKLRDFFYKMWDQSIEGYIKN</sequence>
<dbReference type="InterPro" id="IPR001279">
    <property type="entry name" value="Metallo-B-lactamas"/>
</dbReference>
<dbReference type="PROSITE" id="PS50035">
    <property type="entry name" value="PLD"/>
    <property type="match status" value="1"/>
</dbReference>
<protein>
    <submittedName>
        <fullName evidence="4">Beta-Casp domain protein</fullName>
    </submittedName>
</protein>
<dbReference type="InterPro" id="IPR011108">
    <property type="entry name" value="RMMBL"/>
</dbReference>
<accession>A0A150JA04</accession>
<gene>
    <name evidence="3" type="ORF">AN188_01349</name>
    <name evidence="4" type="ORF">APG09_01437</name>
</gene>
<dbReference type="SMART" id="SM00849">
    <property type="entry name" value="Lactamase_B"/>
    <property type="match status" value="1"/>
</dbReference>
<dbReference type="Gene3D" id="3.40.50.10890">
    <property type="match status" value="1"/>
</dbReference>
<dbReference type="CDD" id="cd16295">
    <property type="entry name" value="TTHA0252-CPSF-like_MBL-fold"/>
    <property type="match status" value="1"/>
</dbReference>
<dbReference type="PATRIC" id="fig|1706433.3.peg.1361"/>
<dbReference type="EMBL" id="LNJB01000021">
    <property type="protein sequence ID" value="KYC53908.1"/>
    <property type="molecule type" value="Genomic_DNA"/>
</dbReference>
<dbReference type="InterPro" id="IPR001736">
    <property type="entry name" value="PLipase_D/transphosphatidylase"/>
</dbReference>
<dbReference type="PANTHER" id="PTHR11203:SF37">
    <property type="entry name" value="INTEGRATOR COMPLEX SUBUNIT 11"/>
    <property type="match status" value="1"/>
</dbReference>
<reference evidence="4 5" key="1">
    <citation type="journal article" date="2016" name="ISME J.">
        <title>Chasing the elusive Euryarchaeota class WSA2: genomes reveal a uniquely fastidious methyl-reducing methanogen.</title>
        <authorList>
            <person name="Nobu M.K."/>
            <person name="Narihiro T."/>
            <person name="Kuroda K."/>
            <person name="Mei R."/>
            <person name="Liu W.T."/>
        </authorList>
    </citation>
    <scope>NUCLEOTIDE SEQUENCE [LARGE SCALE GENOMIC DNA]</scope>
    <source>
        <strain evidence="3">ADurb1013_Bin02101</strain>
        <strain evidence="4">ADurb1213_Bin02801</strain>
    </source>
</reference>
<dbReference type="AlphaFoldDB" id="A0A150JGB7"/>
<feature type="domain" description="PLD phosphodiesterase" evidence="2">
    <location>
        <begin position="540"/>
        <end position="567"/>
    </location>
</feature>
<dbReference type="Proteomes" id="UP000092420">
    <property type="component" value="Unassembled WGS sequence"/>
</dbReference>
<comment type="caution">
    <text evidence="4">The sequence shown here is derived from an EMBL/GenBank/DDBJ whole genome shotgun (WGS) entry which is preliminary data.</text>
</comment>
<dbReference type="Pfam" id="PF10996">
    <property type="entry name" value="Beta-Casp"/>
    <property type="match status" value="1"/>
</dbReference>
<keyword evidence="1" id="KW-0378">Hydrolase</keyword>